<dbReference type="RefSeq" id="WP_212515937.1">
    <property type="nucleotide sequence ID" value="NZ_JAGSOH010000001.1"/>
</dbReference>
<evidence type="ECO:0008006" key="5">
    <source>
        <dbReference type="Google" id="ProtNLM"/>
    </source>
</evidence>
<sequence>MTRPLPPHRTIRAVLALTLVAAAGLLGLAGAEPATAAQKVTVSLSTMTPTVATSSSQELTMTGNVTIPSGSTHTDVIVQLAYAAVKHRSEMTDTPNDSNDQPLYSVQDQLGTLSSGSHAWSLKTSVGAMGLTPGTVYALDVQVYSGGDPIGVMRTYLPYEIASASAATTKLTVLAPVTATSSADGYEEASSGNASYPELTQDTLASEMGKNGSLYELLEAGSQLPKGTISWVLDPDLLDTAMQISGGYVVARGGTATDDVGPDSSNATAWLAEAKTVLGSTDGELWQLPSTDPDLGSLSNATTAQAEQFLSEAARESATGTTVKSVVGRDAQGLLAWPADGQVNSTTLKLADSIDPAAVVVDSNSIGLSVPNQEYTPTGRASANGKSDLAVGDTALDAIMSGDSADAGYVSNGSDSSLLAGQRLLAQTALISLEEPNLARSVMMTLPRNATTSAADMGVLKVLQSASWVSSAGLSSLLKESADSSASTGTPSRSSSFASTDLTGSQLSSAISLQSQLTLYQSILTKSDTTTAGLADAVLRTVSNSWRGNAAGWKTFESAVSSRLTSQTALVYLIPKSDLTLSGTSGSIPFTIVNHLSQDVRLGLTVETSPSGLNVTQIPARTFPAGGSTTVEVKVSTKVASSTYQVTAFLVTASGAHYGTAKSGGLQSLQVTVTSIGFVALLLFAGSAALLVFAVGLRIYRGRKGSRSEPETREGD</sequence>
<keyword evidence="4" id="KW-1185">Reference proteome</keyword>
<dbReference type="Pfam" id="PF19516">
    <property type="entry name" value="DUF6049"/>
    <property type="match status" value="1"/>
</dbReference>
<feature type="transmembrane region" description="Helical" evidence="1">
    <location>
        <begin position="676"/>
        <end position="697"/>
    </location>
</feature>
<name>A0A941IE37_9ACTN</name>
<proteinExistence type="predicted"/>
<feature type="chain" id="PRO_5037948686" description="Glycoprotein" evidence="2">
    <location>
        <begin position="37"/>
        <end position="716"/>
    </location>
</feature>
<accession>A0A941IE37</accession>
<gene>
    <name evidence="3" type="ORF">KDK95_00600</name>
</gene>
<dbReference type="Proteomes" id="UP000676325">
    <property type="component" value="Unassembled WGS sequence"/>
</dbReference>
<dbReference type="InterPro" id="IPR046112">
    <property type="entry name" value="DUF6049"/>
</dbReference>
<evidence type="ECO:0000256" key="2">
    <source>
        <dbReference type="SAM" id="SignalP"/>
    </source>
</evidence>
<evidence type="ECO:0000313" key="3">
    <source>
        <dbReference type="EMBL" id="MBR7824790.1"/>
    </source>
</evidence>
<keyword evidence="1" id="KW-0472">Membrane</keyword>
<dbReference type="AlphaFoldDB" id="A0A941IE37"/>
<keyword evidence="1" id="KW-1133">Transmembrane helix</keyword>
<reference evidence="3" key="1">
    <citation type="submission" date="2021-04" db="EMBL/GenBank/DDBJ databases">
        <title>Genome based classification of Actinospica acidithermotolerans sp. nov., an actinobacterium isolated from an Indonesian hot spring.</title>
        <authorList>
            <person name="Kusuma A.B."/>
            <person name="Putra K.E."/>
            <person name="Nafisah S."/>
            <person name="Loh J."/>
            <person name="Nouioui I."/>
            <person name="Goodfellow M."/>
        </authorList>
    </citation>
    <scope>NUCLEOTIDE SEQUENCE</scope>
    <source>
        <strain evidence="3">MGRD01-02</strain>
    </source>
</reference>
<evidence type="ECO:0000313" key="4">
    <source>
        <dbReference type="Proteomes" id="UP000676325"/>
    </source>
</evidence>
<dbReference type="EMBL" id="JAGSOH010000001">
    <property type="protein sequence ID" value="MBR7824790.1"/>
    <property type="molecule type" value="Genomic_DNA"/>
</dbReference>
<protein>
    <recommendedName>
        <fullName evidence="5">Glycoprotein</fullName>
    </recommendedName>
</protein>
<evidence type="ECO:0000256" key="1">
    <source>
        <dbReference type="SAM" id="Phobius"/>
    </source>
</evidence>
<keyword evidence="1" id="KW-0812">Transmembrane</keyword>
<feature type="signal peptide" evidence="2">
    <location>
        <begin position="1"/>
        <end position="36"/>
    </location>
</feature>
<comment type="caution">
    <text evidence="3">The sequence shown here is derived from an EMBL/GenBank/DDBJ whole genome shotgun (WGS) entry which is preliminary data.</text>
</comment>
<keyword evidence="2" id="KW-0732">Signal</keyword>
<organism evidence="3 4">
    <name type="scientific">Actinospica acidithermotolerans</name>
    <dbReference type="NCBI Taxonomy" id="2828514"/>
    <lineage>
        <taxon>Bacteria</taxon>
        <taxon>Bacillati</taxon>
        <taxon>Actinomycetota</taxon>
        <taxon>Actinomycetes</taxon>
        <taxon>Catenulisporales</taxon>
        <taxon>Actinospicaceae</taxon>
        <taxon>Actinospica</taxon>
    </lineage>
</organism>